<dbReference type="PANTHER" id="PTHR42678">
    <property type="entry name" value="AMIDASE"/>
    <property type="match status" value="1"/>
</dbReference>
<dbReference type="InterPro" id="IPR023631">
    <property type="entry name" value="Amidase_dom"/>
</dbReference>
<feature type="domain" description="Amidase" evidence="1">
    <location>
        <begin position="35"/>
        <end position="486"/>
    </location>
</feature>
<accession>A0A6A6PEC9</accession>
<evidence type="ECO:0000313" key="3">
    <source>
        <dbReference type="Proteomes" id="UP000799766"/>
    </source>
</evidence>
<dbReference type="InterPro" id="IPR036928">
    <property type="entry name" value="AS_sf"/>
</dbReference>
<dbReference type="Gene3D" id="3.90.1300.10">
    <property type="entry name" value="Amidase signature (AS) domain"/>
    <property type="match status" value="1"/>
</dbReference>
<dbReference type="Proteomes" id="UP000799766">
    <property type="component" value="Unassembled WGS sequence"/>
</dbReference>
<dbReference type="PROSITE" id="PS51257">
    <property type="entry name" value="PROKAR_LIPOPROTEIN"/>
    <property type="match status" value="1"/>
</dbReference>
<reference evidence="2" key="1">
    <citation type="journal article" date="2020" name="Stud. Mycol.">
        <title>101 Dothideomycetes genomes: a test case for predicting lifestyles and emergence of pathogens.</title>
        <authorList>
            <person name="Haridas S."/>
            <person name="Albert R."/>
            <person name="Binder M."/>
            <person name="Bloem J."/>
            <person name="Labutti K."/>
            <person name="Salamov A."/>
            <person name="Andreopoulos B."/>
            <person name="Baker S."/>
            <person name="Barry K."/>
            <person name="Bills G."/>
            <person name="Bluhm B."/>
            <person name="Cannon C."/>
            <person name="Castanera R."/>
            <person name="Culley D."/>
            <person name="Daum C."/>
            <person name="Ezra D."/>
            <person name="Gonzalez J."/>
            <person name="Henrissat B."/>
            <person name="Kuo A."/>
            <person name="Liang C."/>
            <person name="Lipzen A."/>
            <person name="Lutzoni F."/>
            <person name="Magnuson J."/>
            <person name="Mondo S."/>
            <person name="Nolan M."/>
            <person name="Ohm R."/>
            <person name="Pangilinan J."/>
            <person name="Park H.-J."/>
            <person name="Ramirez L."/>
            <person name="Alfaro M."/>
            <person name="Sun H."/>
            <person name="Tritt A."/>
            <person name="Yoshinaga Y."/>
            <person name="Zwiers L.-H."/>
            <person name="Turgeon B."/>
            <person name="Goodwin S."/>
            <person name="Spatafora J."/>
            <person name="Crous P."/>
            <person name="Grigoriev I."/>
        </authorList>
    </citation>
    <scope>NUCLEOTIDE SEQUENCE</scope>
    <source>
        <strain evidence="2">ATCC 16933</strain>
    </source>
</reference>
<sequence>MKLQSFFLISFDPREASISSIQHAIFTGATSCRSVVSAHLSRALALNNHTNALIALFPDALDRADELDDVLAAGNATTGLHLFCVPLVLKDNFDFPPLPTTGGSRELTDSYPAEPAPVAAALADAGAVMLAKANLHELALEGLSVSGLGGQTVNPYDSTRTPGGSSGGTGAAVAASFAIAGTGTDTVNSLRNPAASCNLVSFRPTRGLLTRAGVLPVSYTQDTVGMIARNLEDLALLLSVMAEVGYDAADNVTALAPAWARADTDYASGIKTGSLEGKRLGLVQGFFNRTEGPETDPVNDVFDELIPLLESEGATIVNITEDVYNSSAISSALDTQRYEFRQVLTEYLSSDELSGDHPTSAEDFYDSGEFLVIPSEYEYVNTALVSSTSNATYPDVQYGIYNLTLALKETFAANELDAFIYPEQKNLVVPIGSPSQSGRNGILAALTGSPVVVVRAGFSPPTDTAPIGVPVGMEILGMPWAEPELLKIAYQVDLAVKGRRAPEWARQEVEVMTFEDGIPDIYVNDTIPPEYSIGEL</sequence>
<gene>
    <name evidence="2" type="ORF">BDY21DRAFT_389623</name>
</gene>
<dbReference type="AlphaFoldDB" id="A0A6A6PEC9"/>
<evidence type="ECO:0000313" key="2">
    <source>
        <dbReference type="EMBL" id="KAF2462180.1"/>
    </source>
</evidence>
<dbReference type="SUPFAM" id="SSF75304">
    <property type="entry name" value="Amidase signature (AS) enzymes"/>
    <property type="match status" value="1"/>
</dbReference>
<evidence type="ECO:0000259" key="1">
    <source>
        <dbReference type="Pfam" id="PF01425"/>
    </source>
</evidence>
<organism evidence="2 3">
    <name type="scientific">Lineolata rhizophorae</name>
    <dbReference type="NCBI Taxonomy" id="578093"/>
    <lineage>
        <taxon>Eukaryota</taxon>
        <taxon>Fungi</taxon>
        <taxon>Dikarya</taxon>
        <taxon>Ascomycota</taxon>
        <taxon>Pezizomycotina</taxon>
        <taxon>Dothideomycetes</taxon>
        <taxon>Dothideomycetes incertae sedis</taxon>
        <taxon>Lineolatales</taxon>
        <taxon>Lineolataceae</taxon>
        <taxon>Lineolata</taxon>
    </lineage>
</organism>
<dbReference type="OrthoDB" id="566138at2759"/>
<proteinExistence type="predicted"/>
<dbReference type="PANTHER" id="PTHR42678:SF5">
    <property type="entry name" value="GLUTAMYL-TRNA(GLN) AMIDOTRANSFERASE SUBUNIT A"/>
    <property type="match status" value="1"/>
</dbReference>
<keyword evidence="3" id="KW-1185">Reference proteome</keyword>
<dbReference type="EMBL" id="MU001670">
    <property type="protein sequence ID" value="KAF2462180.1"/>
    <property type="molecule type" value="Genomic_DNA"/>
</dbReference>
<dbReference type="Pfam" id="PF01425">
    <property type="entry name" value="Amidase"/>
    <property type="match status" value="1"/>
</dbReference>
<name>A0A6A6PEC9_9PEZI</name>
<protein>
    <submittedName>
        <fullName evidence="2">Amidase signature domain-containing protein</fullName>
    </submittedName>
</protein>